<evidence type="ECO:0000256" key="8">
    <source>
        <dbReference type="SAM" id="Phobius"/>
    </source>
</evidence>
<dbReference type="SUPFAM" id="SSF52540">
    <property type="entry name" value="P-loop containing nucleoside triphosphate hydrolases"/>
    <property type="match status" value="1"/>
</dbReference>
<dbReference type="Proteomes" id="UP001501759">
    <property type="component" value="Unassembled WGS sequence"/>
</dbReference>
<dbReference type="PANTHER" id="PTHR24221">
    <property type="entry name" value="ATP-BINDING CASSETTE SUB-FAMILY B"/>
    <property type="match status" value="1"/>
</dbReference>
<evidence type="ECO:0000256" key="4">
    <source>
        <dbReference type="ARBA" id="ARBA00022840"/>
    </source>
</evidence>
<dbReference type="EMBL" id="BAABKB010000031">
    <property type="protein sequence ID" value="GAA5028998.1"/>
    <property type="molecule type" value="Genomic_DNA"/>
</dbReference>
<reference evidence="12" key="1">
    <citation type="journal article" date="2019" name="Int. J. Syst. Evol. Microbiol.">
        <title>The Global Catalogue of Microorganisms (GCM) 10K type strain sequencing project: providing services to taxonomists for standard genome sequencing and annotation.</title>
        <authorList>
            <consortium name="The Broad Institute Genomics Platform"/>
            <consortium name="The Broad Institute Genome Sequencing Center for Infectious Disease"/>
            <person name="Wu L."/>
            <person name="Ma J."/>
        </authorList>
    </citation>
    <scope>NUCLEOTIDE SEQUENCE [LARGE SCALE GENOMIC DNA]</scope>
    <source>
        <strain evidence="12">JCM 18409</strain>
    </source>
</reference>
<feature type="region of interest" description="Disordered" evidence="7">
    <location>
        <begin position="1"/>
        <end position="25"/>
    </location>
</feature>
<dbReference type="PROSITE" id="PS50929">
    <property type="entry name" value="ABC_TM1F"/>
    <property type="match status" value="1"/>
</dbReference>
<dbReference type="Gene3D" id="1.20.1560.10">
    <property type="entry name" value="ABC transporter type 1, transmembrane domain"/>
    <property type="match status" value="1"/>
</dbReference>
<evidence type="ECO:0000256" key="1">
    <source>
        <dbReference type="ARBA" id="ARBA00004651"/>
    </source>
</evidence>
<evidence type="ECO:0000256" key="6">
    <source>
        <dbReference type="ARBA" id="ARBA00023136"/>
    </source>
</evidence>
<name>A0ABP9JDY8_9ACTN</name>
<sequence length="651" mass="70328">MPVSDTSDTPSKLHDENGERDDASTTPVAEETLAFDHPGGDSLELADLLTGRSMARRLPSLIRRTFSLAWQVDRRTVVVLLACQVVSGGSGALGLFATTQAFSALIATAQDTSRLSEAVPAVSVLAGTAGLRALLGIAVQALSNRLSPRISREAEFRMLEAATNAEQAAYDHPGFNDRFDAAERGVDVSRDMIGQSQNYVSSLATLVGAAVVLASLYPLLFPLLVLAAVPQAVAGIRGERITYLATVATHKDRRVMYMLRWHLIAKDQSDQVRTDTLAPYLLKKYRASAERVEATSNTATWKRAKVTLVGAAATGLGTALVWGTVLLLLGSGRISAAAAGTAVFALRSAATGLQGLVGYGRDLLRTGLYLDDWERFVNEAAGQRLDRGTLVPRRPKHITLRQVTFRYPEATQDTLHAVDFDVRQGEIVAVIGENGSGKSTLMKLLSGLNLATSGTVSWDGVNVADLDPHAMWRETSVVPQDFARWPMTARENITLGQPRPEGDRAVLRAAETSGADDVLTTLRSGLNTLLAREWWGGVALSPGQWQRVAVARAAHRDAGLLVMDEPTSDLDPRAEHRIFTGLRALAGDRAVVLVTHNLANTSIADRVVVMDQGHIVQSGTFHELINQTGLMQDLWRLQQDRDAYRPEGGRT</sequence>
<feature type="transmembrane region" description="Helical" evidence="8">
    <location>
        <begin position="306"/>
        <end position="329"/>
    </location>
</feature>
<dbReference type="InterPro" id="IPR039421">
    <property type="entry name" value="Type_1_exporter"/>
</dbReference>
<dbReference type="SMART" id="SM00382">
    <property type="entry name" value="AAA"/>
    <property type="match status" value="1"/>
</dbReference>
<feature type="compositionally biased region" description="Basic and acidic residues" evidence="7">
    <location>
        <begin position="11"/>
        <end position="23"/>
    </location>
</feature>
<dbReference type="PROSITE" id="PS00211">
    <property type="entry name" value="ABC_TRANSPORTER_1"/>
    <property type="match status" value="1"/>
</dbReference>
<evidence type="ECO:0000313" key="12">
    <source>
        <dbReference type="Proteomes" id="UP001501759"/>
    </source>
</evidence>
<dbReference type="PANTHER" id="PTHR24221:SF646">
    <property type="entry name" value="HAEMOLYSIN SECRETION ATP-BINDING PROTEIN"/>
    <property type="match status" value="1"/>
</dbReference>
<keyword evidence="3" id="KW-0547">Nucleotide-binding</keyword>
<dbReference type="Pfam" id="PF00005">
    <property type="entry name" value="ABC_tran"/>
    <property type="match status" value="1"/>
</dbReference>
<accession>A0ABP9JDY8</accession>
<dbReference type="InterPro" id="IPR017871">
    <property type="entry name" value="ABC_transporter-like_CS"/>
</dbReference>
<evidence type="ECO:0000256" key="5">
    <source>
        <dbReference type="ARBA" id="ARBA00022989"/>
    </source>
</evidence>
<feature type="compositionally biased region" description="Polar residues" evidence="7">
    <location>
        <begin position="1"/>
        <end position="10"/>
    </location>
</feature>
<dbReference type="Gene3D" id="3.40.50.300">
    <property type="entry name" value="P-loop containing nucleotide triphosphate hydrolases"/>
    <property type="match status" value="1"/>
</dbReference>
<dbReference type="GO" id="GO:0005524">
    <property type="term" value="F:ATP binding"/>
    <property type="evidence" value="ECO:0007669"/>
    <property type="project" value="UniProtKB-KW"/>
</dbReference>
<dbReference type="PROSITE" id="PS50893">
    <property type="entry name" value="ABC_TRANSPORTER_2"/>
    <property type="match status" value="1"/>
</dbReference>
<gene>
    <name evidence="11" type="ORF">GCM10023335_67450</name>
</gene>
<evidence type="ECO:0000259" key="9">
    <source>
        <dbReference type="PROSITE" id="PS50893"/>
    </source>
</evidence>
<dbReference type="InterPro" id="IPR027417">
    <property type="entry name" value="P-loop_NTPase"/>
</dbReference>
<keyword evidence="4 11" id="KW-0067">ATP-binding</keyword>
<keyword evidence="6 8" id="KW-0472">Membrane</keyword>
<comment type="caution">
    <text evidence="11">The sequence shown here is derived from an EMBL/GenBank/DDBJ whole genome shotgun (WGS) entry which is preliminary data.</text>
</comment>
<dbReference type="InterPro" id="IPR011527">
    <property type="entry name" value="ABC1_TM_dom"/>
</dbReference>
<comment type="subcellular location">
    <subcellularLocation>
        <location evidence="1">Cell membrane</location>
        <topology evidence="1">Multi-pass membrane protein</topology>
    </subcellularLocation>
</comment>
<proteinExistence type="predicted"/>
<feature type="domain" description="ABC transmembrane type-1" evidence="10">
    <location>
        <begin position="78"/>
        <end position="365"/>
    </location>
</feature>
<feature type="domain" description="ABC transporter" evidence="9">
    <location>
        <begin position="398"/>
        <end position="637"/>
    </location>
</feature>
<feature type="transmembrane region" description="Helical" evidence="8">
    <location>
        <begin position="199"/>
        <end position="220"/>
    </location>
</feature>
<organism evidence="11 12">
    <name type="scientific">Streptomyces siamensis</name>
    <dbReference type="NCBI Taxonomy" id="1274986"/>
    <lineage>
        <taxon>Bacteria</taxon>
        <taxon>Bacillati</taxon>
        <taxon>Actinomycetota</taxon>
        <taxon>Actinomycetes</taxon>
        <taxon>Kitasatosporales</taxon>
        <taxon>Streptomycetaceae</taxon>
        <taxon>Streptomyces</taxon>
    </lineage>
</organism>
<dbReference type="InterPro" id="IPR003439">
    <property type="entry name" value="ABC_transporter-like_ATP-bd"/>
</dbReference>
<protein>
    <submittedName>
        <fullName evidence="11">ABC transporter ATP-binding protein</fullName>
    </submittedName>
</protein>
<feature type="transmembrane region" description="Helical" evidence="8">
    <location>
        <begin position="77"/>
        <end position="98"/>
    </location>
</feature>
<evidence type="ECO:0000259" key="10">
    <source>
        <dbReference type="PROSITE" id="PS50929"/>
    </source>
</evidence>
<evidence type="ECO:0000313" key="11">
    <source>
        <dbReference type="EMBL" id="GAA5028998.1"/>
    </source>
</evidence>
<dbReference type="InterPro" id="IPR036640">
    <property type="entry name" value="ABC1_TM_sf"/>
</dbReference>
<dbReference type="InterPro" id="IPR003593">
    <property type="entry name" value="AAA+_ATPase"/>
</dbReference>
<evidence type="ECO:0000256" key="3">
    <source>
        <dbReference type="ARBA" id="ARBA00022741"/>
    </source>
</evidence>
<keyword evidence="12" id="KW-1185">Reference proteome</keyword>
<evidence type="ECO:0000256" key="7">
    <source>
        <dbReference type="SAM" id="MobiDB-lite"/>
    </source>
</evidence>
<dbReference type="SUPFAM" id="SSF90123">
    <property type="entry name" value="ABC transporter transmembrane region"/>
    <property type="match status" value="1"/>
</dbReference>
<evidence type="ECO:0000256" key="2">
    <source>
        <dbReference type="ARBA" id="ARBA00022692"/>
    </source>
</evidence>
<keyword evidence="5 8" id="KW-1133">Transmembrane helix</keyword>
<keyword evidence="2 8" id="KW-0812">Transmembrane</keyword>